<reference evidence="1 2" key="1">
    <citation type="submission" date="2017-09" db="EMBL/GenBank/DDBJ databases">
        <title>Mesorhizobum sanjuanii sp. nov. isolated from nodules of Lotus tenuis in saline-alkaline lowlands of Flooding Pampa.</title>
        <authorList>
            <person name="Sannazzaro A.I."/>
            <person name="Torres Tejerizo G.A."/>
            <person name="Fontana F."/>
            <person name="Cumpa Velazquez L.M."/>
            <person name="Hansen L."/>
            <person name="Pistorio M."/>
            <person name="Estrella M.J."/>
        </authorList>
    </citation>
    <scope>NUCLEOTIDE SEQUENCE [LARGE SCALE GENOMIC DNA]</scope>
    <source>
        <strain evidence="1 2">BSA136</strain>
    </source>
</reference>
<dbReference type="GO" id="GO:0004812">
    <property type="term" value="F:aminoacyl-tRNA ligase activity"/>
    <property type="evidence" value="ECO:0007669"/>
    <property type="project" value="UniProtKB-KW"/>
</dbReference>
<name>A0A2A6F9D4_9HYPH</name>
<organism evidence="1 2">
    <name type="scientific">Mesorhizobium sanjuanii</name>
    <dbReference type="NCBI Taxonomy" id="2037900"/>
    <lineage>
        <taxon>Bacteria</taxon>
        <taxon>Pseudomonadati</taxon>
        <taxon>Pseudomonadota</taxon>
        <taxon>Alphaproteobacteria</taxon>
        <taxon>Hyphomicrobiales</taxon>
        <taxon>Phyllobacteriaceae</taxon>
        <taxon>Mesorhizobium</taxon>
    </lineage>
</organism>
<keyword evidence="1" id="KW-0436">Ligase</keyword>
<dbReference type="EMBL" id="NWQG01000194">
    <property type="protein sequence ID" value="PDQ18306.1"/>
    <property type="molecule type" value="Genomic_DNA"/>
</dbReference>
<dbReference type="Pfam" id="PF06347">
    <property type="entry name" value="SH3_4"/>
    <property type="match status" value="2"/>
</dbReference>
<comment type="caution">
    <text evidence="1">The sequence shown here is derived from an EMBL/GenBank/DDBJ whole genome shotgun (WGS) entry which is preliminary data.</text>
</comment>
<sequence length="184" mass="20222">MLNPGGLPFLRSTVKLLISWALIRFALTAALLAASATTTGLRAETTGLPLPRFVSLKSSPANLRIGPGVGYSVEWVYIRPGIPLEIYQQFGNWRRVRDWNGASGWIYAPLLSGHRTAVIAPWSKSNVALRKKPTFDSAVISWFEPGVGVKLRRCDGQWCSVALDSMSGFVKQFDLWGAYPGEVL</sequence>
<gene>
    <name evidence="1" type="ORF">CN311_25420</name>
</gene>
<proteinExistence type="predicted"/>
<dbReference type="Gene3D" id="2.30.30.40">
    <property type="entry name" value="SH3 Domains"/>
    <property type="match status" value="1"/>
</dbReference>
<keyword evidence="2" id="KW-1185">Reference proteome</keyword>
<dbReference type="InterPro" id="IPR010466">
    <property type="entry name" value="DUF1058"/>
</dbReference>
<accession>A0A2A6F9D4</accession>
<dbReference type="AlphaFoldDB" id="A0A2A6F9D4"/>
<keyword evidence="1" id="KW-0030">Aminoacyl-tRNA synthetase</keyword>
<evidence type="ECO:0000313" key="1">
    <source>
        <dbReference type="EMBL" id="PDQ18306.1"/>
    </source>
</evidence>
<dbReference type="Proteomes" id="UP000219182">
    <property type="component" value="Unassembled WGS sequence"/>
</dbReference>
<evidence type="ECO:0000313" key="2">
    <source>
        <dbReference type="Proteomes" id="UP000219182"/>
    </source>
</evidence>
<protein>
    <submittedName>
        <fullName evidence="1">Aspartyl-trna synthetase</fullName>
    </submittedName>
</protein>